<proteinExistence type="predicted"/>
<dbReference type="Pfam" id="PF09851">
    <property type="entry name" value="SHOCT"/>
    <property type="match status" value="1"/>
</dbReference>
<evidence type="ECO:0000256" key="1">
    <source>
        <dbReference type="SAM" id="Phobius"/>
    </source>
</evidence>
<organism evidence="3 4">
    <name type="scientific">Clostridium vincentii</name>
    <dbReference type="NCBI Taxonomy" id="52704"/>
    <lineage>
        <taxon>Bacteria</taxon>
        <taxon>Bacillati</taxon>
        <taxon>Bacillota</taxon>
        <taxon>Clostridia</taxon>
        <taxon>Eubacteriales</taxon>
        <taxon>Clostridiaceae</taxon>
        <taxon>Clostridium</taxon>
    </lineage>
</organism>
<keyword evidence="1" id="KW-1133">Transmembrane helix</keyword>
<accession>A0A2T0BCU7</accession>
<dbReference type="EMBL" id="PVXQ01000025">
    <property type="protein sequence ID" value="PRR81704.1"/>
    <property type="molecule type" value="Genomic_DNA"/>
</dbReference>
<feature type="domain" description="SHOCT" evidence="2">
    <location>
        <begin position="56"/>
        <end position="78"/>
    </location>
</feature>
<name>A0A2T0BCU7_9CLOT</name>
<keyword evidence="4" id="KW-1185">Reference proteome</keyword>
<sequence length="85" mass="9740">MFCRGLLNFRSGSFGGWGMYLMIGFCLLMFLTLIFFAFKLIKAHSHSKSSESSDSALNILNERYARGEISDEEYTKRKIILSTKN</sequence>
<dbReference type="OrthoDB" id="5461404at2"/>
<gene>
    <name evidence="3" type="ORF">CLVI_23130</name>
</gene>
<dbReference type="AlphaFoldDB" id="A0A2T0BCU7"/>
<reference evidence="3 4" key="1">
    <citation type="submission" date="2018-03" db="EMBL/GenBank/DDBJ databases">
        <title>Genome sequence of Clostridium vincentii DSM 10228.</title>
        <authorList>
            <person name="Poehlein A."/>
            <person name="Daniel R."/>
        </authorList>
    </citation>
    <scope>NUCLEOTIDE SEQUENCE [LARGE SCALE GENOMIC DNA]</scope>
    <source>
        <strain evidence="3 4">DSM 10228</strain>
    </source>
</reference>
<keyword evidence="1" id="KW-0472">Membrane</keyword>
<comment type="caution">
    <text evidence="3">The sequence shown here is derived from an EMBL/GenBank/DDBJ whole genome shotgun (WGS) entry which is preliminary data.</text>
</comment>
<feature type="transmembrane region" description="Helical" evidence="1">
    <location>
        <begin position="17"/>
        <end position="38"/>
    </location>
</feature>
<dbReference type="Proteomes" id="UP000239471">
    <property type="component" value="Unassembled WGS sequence"/>
</dbReference>
<evidence type="ECO:0000313" key="3">
    <source>
        <dbReference type="EMBL" id="PRR81704.1"/>
    </source>
</evidence>
<dbReference type="RefSeq" id="WP_106060260.1">
    <property type="nucleotide sequence ID" value="NZ_PVXQ01000025.1"/>
</dbReference>
<evidence type="ECO:0000259" key="2">
    <source>
        <dbReference type="Pfam" id="PF09851"/>
    </source>
</evidence>
<protein>
    <recommendedName>
        <fullName evidence="2">SHOCT domain-containing protein</fullName>
    </recommendedName>
</protein>
<keyword evidence="1" id="KW-0812">Transmembrane</keyword>
<dbReference type="InterPro" id="IPR018649">
    <property type="entry name" value="SHOCT"/>
</dbReference>
<evidence type="ECO:0000313" key="4">
    <source>
        <dbReference type="Proteomes" id="UP000239471"/>
    </source>
</evidence>